<reference evidence="3" key="1">
    <citation type="journal article" date="2018" name="Nat. Microbiol.">
        <title>Leveraging single-cell genomics to expand the fungal tree of life.</title>
        <authorList>
            <person name="Ahrendt S.R."/>
            <person name="Quandt C.A."/>
            <person name="Ciobanu D."/>
            <person name="Clum A."/>
            <person name="Salamov A."/>
            <person name="Andreopoulos B."/>
            <person name="Cheng J.F."/>
            <person name="Woyke T."/>
            <person name="Pelin A."/>
            <person name="Henrissat B."/>
            <person name="Reynolds N.K."/>
            <person name="Benny G.L."/>
            <person name="Smith M.E."/>
            <person name="James T.Y."/>
            <person name="Grigoriev I.V."/>
        </authorList>
    </citation>
    <scope>NUCLEOTIDE SEQUENCE [LARGE SCALE GENOMIC DNA]</scope>
    <source>
        <strain evidence="3">CSF55</strain>
    </source>
</reference>
<protein>
    <submittedName>
        <fullName evidence="2">Uncharacterized protein</fullName>
    </submittedName>
</protein>
<keyword evidence="1" id="KW-0732">Signal</keyword>
<evidence type="ECO:0000256" key="1">
    <source>
        <dbReference type="SAM" id="SignalP"/>
    </source>
</evidence>
<name>A0A4P9YG86_ROZAC</name>
<accession>A0A4P9YG86</accession>
<gene>
    <name evidence="2" type="ORF">ROZALSC1DRAFT_30006</name>
</gene>
<proteinExistence type="predicted"/>
<feature type="chain" id="PRO_5020785208" evidence="1">
    <location>
        <begin position="23"/>
        <end position="517"/>
    </location>
</feature>
<feature type="signal peptide" evidence="1">
    <location>
        <begin position="1"/>
        <end position="22"/>
    </location>
</feature>
<evidence type="ECO:0000313" key="3">
    <source>
        <dbReference type="Proteomes" id="UP000281549"/>
    </source>
</evidence>
<dbReference type="EMBL" id="ML005505">
    <property type="protein sequence ID" value="RKP18285.1"/>
    <property type="molecule type" value="Genomic_DNA"/>
</dbReference>
<dbReference type="Proteomes" id="UP000281549">
    <property type="component" value="Unassembled WGS sequence"/>
</dbReference>
<sequence length="517" mass="60298">MKSVKAFLWAYLLLIEIFVVCSNPRLEFYENFIQSRNTASLRKKIVYENYQKLRLNHSLKTRNLQNTLLLLGDRNKQKELLQTGSLNDIILYFITCIENPHFSVTFNIEVCQEIIDEGDIHLAFVYQLINQVPRLKLYIDRFHEVFFEEEQESNVFKLVDDEIQREILSEDFSKIKTLELEDILFLIMHSQVYSLHKSFELLTSVLRKKAISEETVTQLVQNAEIEELVGTLILFRPEFFSFIFRKALEYKKSAVLAEIFCFPHYSENDVISIIESSLPTVNKIMILQHVKNTDTPLSKALRICAVKGEYELQNLLTSNNLNPETLFLLSVDKELLKRVLNYDPFIIENIFDAALRFGNEILAIELINYASPDVKEKFIDMTVDKCNHQVLEKLISDYMSFQSNYEKFKKIEKRNQCMLKFYVHLKWKKLKPTQSLSDAILDTLSFDIDAADQKTVLEITSSYPLEEYEAIKVSELIQKLGIHDMALPSNENQDSDTDTTESITLFDSDIEIIDSDD</sequence>
<evidence type="ECO:0000313" key="2">
    <source>
        <dbReference type="EMBL" id="RKP18285.1"/>
    </source>
</evidence>
<organism evidence="2 3">
    <name type="scientific">Rozella allomycis (strain CSF55)</name>
    <dbReference type="NCBI Taxonomy" id="988480"/>
    <lineage>
        <taxon>Eukaryota</taxon>
        <taxon>Fungi</taxon>
        <taxon>Fungi incertae sedis</taxon>
        <taxon>Cryptomycota</taxon>
        <taxon>Cryptomycota incertae sedis</taxon>
        <taxon>Rozella</taxon>
    </lineage>
</organism>
<dbReference type="AlphaFoldDB" id="A0A4P9YG86"/>